<dbReference type="PROSITE" id="PS50048">
    <property type="entry name" value="ZN2_CY6_FUNGAL_2"/>
    <property type="match status" value="1"/>
</dbReference>
<sequence length="670" mass="75986">MPPERVTGAQGQSQSNGKQKRRSAPKTRTGCLTCKMRRVKCDEGKPACQRCLTFGMGCLGYRTPSKAAKQQQPPLQKTLLPHVPHPIQSLPTPPSEFSSSGAKIRTNYVGDKAFELPRPSNTATSFQRPHRLQPRGKKSRNRRPGLFGSETSNESQEDEDLFSHNSATGNSSSSGSSPSSQKGSQVQILSPYPGSTPEARYIPLIRPPSTSIFDTEDEHRYFKFFSDRTVAHIAGCYNPLLWNQSVLQACEGERSILYAAIAIGALDLFFRTGRSHVELDPTIPNDDAAAHYRFSLQQMNKAIKQMRETVQKKQDLRTTLLASILIIAFEIYHGNHESALDQIRSSVQLLEDWTAPYNCTLDTAALSPSPHTVEDDLVHAFYRLEIEGMVYIDKLPVQCHLSRKDDRASTVEKMPFAFSTISEAQIFGKILMRRVIHFLIVAWTYDPETVQEPDKSLYVLDKIRCRATEESLAERERYRDELARWYKAFTPLLSRATASPETRDRYSAICLQVHYLCTCIAIDCLFRPSEMFFDTLKPQLIEVLTLTKILLDHEDDSFFVFDSQVILPLEIVARKCRDPGVRREAIRLMEGVKRREGFMDSLVLARVCRWLVGIEEEGMLGRFIPEEARVRDVRAEPGEKGEMRVWCEMPKVGGKVGEMDVRETFINVHL</sequence>
<dbReference type="PROSITE" id="PS00463">
    <property type="entry name" value="ZN2_CY6_FUNGAL_1"/>
    <property type="match status" value="1"/>
</dbReference>
<dbReference type="InterPro" id="IPR036864">
    <property type="entry name" value="Zn2-C6_fun-type_DNA-bd_sf"/>
</dbReference>
<dbReference type="SUPFAM" id="SSF57701">
    <property type="entry name" value="Zn2/Cys6 DNA-binding domain"/>
    <property type="match status" value="1"/>
</dbReference>
<keyword evidence="4" id="KW-0238">DNA-binding</keyword>
<dbReference type="GO" id="GO:0008270">
    <property type="term" value="F:zinc ion binding"/>
    <property type="evidence" value="ECO:0007669"/>
    <property type="project" value="InterPro"/>
</dbReference>
<feature type="region of interest" description="Disordered" evidence="7">
    <location>
        <begin position="112"/>
        <end position="202"/>
    </location>
</feature>
<dbReference type="Pfam" id="PF11951">
    <property type="entry name" value="Fungal_trans_2"/>
    <property type="match status" value="1"/>
</dbReference>
<dbReference type="Proteomes" id="UP000235786">
    <property type="component" value="Unassembled WGS sequence"/>
</dbReference>
<evidence type="ECO:0000256" key="3">
    <source>
        <dbReference type="ARBA" id="ARBA00023015"/>
    </source>
</evidence>
<evidence type="ECO:0000256" key="4">
    <source>
        <dbReference type="ARBA" id="ARBA00023125"/>
    </source>
</evidence>
<dbReference type="CDD" id="cd00067">
    <property type="entry name" value="GAL4"/>
    <property type="match status" value="1"/>
</dbReference>
<evidence type="ECO:0000313" key="9">
    <source>
        <dbReference type="EMBL" id="PMD32771.1"/>
    </source>
</evidence>
<dbReference type="GO" id="GO:0003677">
    <property type="term" value="F:DNA binding"/>
    <property type="evidence" value="ECO:0007669"/>
    <property type="project" value="UniProtKB-KW"/>
</dbReference>
<organism evidence="9 10">
    <name type="scientific">Hyaloscypha variabilis (strain UAMH 11265 / GT02V1 / F)</name>
    <name type="common">Meliniomyces variabilis</name>
    <dbReference type="NCBI Taxonomy" id="1149755"/>
    <lineage>
        <taxon>Eukaryota</taxon>
        <taxon>Fungi</taxon>
        <taxon>Dikarya</taxon>
        <taxon>Ascomycota</taxon>
        <taxon>Pezizomycotina</taxon>
        <taxon>Leotiomycetes</taxon>
        <taxon>Helotiales</taxon>
        <taxon>Hyaloscyphaceae</taxon>
        <taxon>Hyaloscypha</taxon>
        <taxon>Hyaloscypha variabilis</taxon>
    </lineage>
</organism>
<keyword evidence="10" id="KW-1185">Reference proteome</keyword>
<evidence type="ECO:0000256" key="5">
    <source>
        <dbReference type="ARBA" id="ARBA00023163"/>
    </source>
</evidence>
<dbReference type="InterPro" id="IPR001138">
    <property type="entry name" value="Zn2Cys6_DnaBD"/>
</dbReference>
<feature type="compositionally biased region" description="Low complexity" evidence="7">
    <location>
        <begin position="163"/>
        <end position="184"/>
    </location>
</feature>
<dbReference type="OrthoDB" id="3598904at2759"/>
<keyword evidence="1" id="KW-0479">Metal-binding</keyword>
<dbReference type="GO" id="GO:0000981">
    <property type="term" value="F:DNA-binding transcription factor activity, RNA polymerase II-specific"/>
    <property type="evidence" value="ECO:0007669"/>
    <property type="project" value="InterPro"/>
</dbReference>
<evidence type="ECO:0000259" key="8">
    <source>
        <dbReference type="PROSITE" id="PS50048"/>
    </source>
</evidence>
<dbReference type="InterPro" id="IPR052360">
    <property type="entry name" value="Transcr_Regulatory_Proteins"/>
</dbReference>
<feature type="region of interest" description="Disordered" evidence="7">
    <location>
        <begin position="1"/>
        <end position="28"/>
    </location>
</feature>
<feature type="domain" description="Zn(2)-C6 fungal-type" evidence="8">
    <location>
        <begin position="30"/>
        <end position="58"/>
    </location>
</feature>
<proteinExistence type="predicted"/>
<dbReference type="Gene3D" id="4.10.240.10">
    <property type="entry name" value="Zn(2)-C6 fungal-type DNA-binding domain"/>
    <property type="match status" value="1"/>
</dbReference>
<evidence type="ECO:0000256" key="2">
    <source>
        <dbReference type="ARBA" id="ARBA00022833"/>
    </source>
</evidence>
<feature type="compositionally biased region" description="Basic residues" evidence="7">
    <location>
        <begin position="128"/>
        <end position="143"/>
    </location>
</feature>
<evidence type="ECO:0000256" key="7">
    <source>
        <dbReference type="SAM" id="MobiDB-lite"/>
    </source>
</evidence>
<gene>
    <name evidence="9" type="ORF">L207DRAFT_640012</name>
</gene>
<dbReference type="Pfam" id="PF00172">
    <property type="entry name" value="Zn_clus"/>
    <property type="match status" value="1"/>
</dbReference>
<dbReference type="EMBL" id="KZ613958">
    <property type="protein sequence ID" value="PMD32771.1"/>
    <property type="molecule type" value="Genomic_DNA"/>
</dbReference>
<name>A0A2J6R2M6_HYAVF</name>
<evidence type="ECO:0000256" key="1">
    <source>
        <dbReference type="ARBA" id="ARBA00022723"/>
    </source>
</evidence>
<keyword evidence="5" id="KW-0804">Transcription</keyword>
<evidence type="ECO:0000313" key="10">
    <source>
        <dbReference type="Proteomes" id="UP000235786"/>
    </source>
</evidence>
<evidence type="ECO:0000256" key="6">
    <source>
        <dbReference type="ARBA" id="ARBA00023242"/>
    </source>
</evidence>
<dbReference type="PANTHER" id="PTHR36206:SF4">
    <property type="entry name" value="HYPOTHETICAL CONSERVED PROTEIN (EUROFUNG)-RELATED"/>
    <property type="match status" value="1"/>
</dbReference>
<protein>
    <recommendedName>
        <fullName evidence="8">Zn(2)-C6 fungal-type domain-containing protein</fullName>
    </recommendedName>
</protein>
<keyword evidence="3" id="KW-0805">Transcription regulation</keyword>
<accession>A0A2J6R2M6</accession>
<dbReference type="SMART" id="SM00066">
    <property type="entry name" value="GAL4"/>
    <property type="match status" value="1"/>
</dbReference>
<dbReference type="AlphaFoldDB" id="A0A2J6R2M6"/>
<keyword evidence="2" id="KW-0862">Zinc</keyword>
<dbReference type="InterPro" id="IPR021858">
    <property type="entry name" value="Fun_TF"/>
</dbReference>
<keyword evidence="6" id="KW-0539">Nucleus</keyword>
<dbReference type="PANTHER" id="PTHR36206">
    <property type="entry name" value="ASPERCRYPTIN BIOSYNTHESIS CLUSTER-SPECIFIC TRANSCRIPTION REGULATOR ATNN-RELATED"/>
    <property type="match status" value="1"/>
</dbReference>
<reference evidence="9 10" key="1">
    <citation type="submission" date="2016-04" db="EMBL/GenBank/DDBJ databases">
        <title>A degradative enzymes factory behind the ericoid mycorrhizal symbiosis.</title>
        <authorList>
            <consortium name="DOE Joint Genome Institute"/>
            <person name="Martino E."/>
            <person name="Morin E."/>
            <person name="Grelet G."/>
            <person name="Kuo A."/>
            <person name="Kohler A."/>
            <person name="Daghino S."/>
            <person name="Barry K."/>
            <person name="Choi C."/>
            <person name="Cichocki N."/>
            <person name="Clum A."/>
            <person name="Copeland A."/>
            <person name="Hainaut M."/>
            <person name="Haridas S."/>
            <person name="Labutti K."/>
            <person name="Lindquist E."/>
            <person name="Lipzen A."/>
            <person name="Khouja H.-R."/>
            <person name="Murat C."/>
            <person name="Ohm R."/>
            <person name="Olson A."/>
            <person name="Spatafora J."/>
            <person name="Veneault-Fourrey C."/>
            <person name="Henrissat B."/>
            <person name="Grigoriev I."/>
            <person name="Martin F."/>
            <person name="Perotto S."/>
        </authorList>
    </citation>
    <scope>NUCLEOTIDE SEQUENCE [LARGE SCALE GENOMIC DNA]</scope>
    <source>
        <strain evidence="9 10">F</strain>
    </source>
</reference>